<dbReference type="GO" id="GO:0043952">
    <property type="term" value="P:protein transport by the Sec complex"/>
    <property type="evidence" value="ECO:0007669"/>
    <property type="project" value="UniProtKB-UniRule"/>
</dbReference>
<keyword evidence="5 9" id="KW-0653">Protein transport</keyword>
<comment type="function">
    <text evidence="9">Part of the Sec protein translocase complex. Interacts with the SecYEG preprotein conducting channel. SecDF uses the proton motive force (PMF) to complete protein translocation after the ATP-dependent function of SecA.</text>
</comment>
<evidence type="ECO:0000256" key="7">
    <source>
        <dbReference type="ARBA" id="ARBA00023010"/>
    </source>
</evidence>
<dbReference type="PANTHER" id="PTHR30081:SF1">
    <property type="entry name" value="PROTEIN TRANSLOCASE SUBUNIT SECD"/>
    <property type="match status" value="1"/>
</dbReference>
<dbReference type="InterPro" id="IPR005791">
    <property type="entry name" value="SecD"/>
</dbReference>
<dbReference type="InterPro" id="IPR022813">
    <property type="entry name" value="SecD/SecF_arch_bac"/>
</dbReference>
<evidence type="ECO:0000256" key="1">
    <source>
        <dbReference type="ARBA" id="ARBA00004651"/>
    </source>
</evidence>
<evidence type="ECO:0000256" key="9">
    <source>
        <dbReference type="HAMAP-Rule" id="MF_01463"/>
    </source>
</evidence>
<keyword evidence="8 9" id="KW-0472">Membrane</keyword>
<evidence type="ECO:0000256" key="2">
    <source>
        <dbReference type="ARBA" id="ARBA00022448"/>
    </source>
</evidence>
<evidence type="ECO:0000259" key="10">
    <source>
        <dbReference type="Pfam" id="PF02355"/>
    </source>
</evidence>
<gene>
    <name evidence="9 13" type="primary">secD</name>
    <name evidence="13" type="ORF">COY61_01420</name>
</gene>
<sequence>MKKRKVYIYLIAIFVLGFFGVAIILPENVNQGIEYINDLQKQTFGWQIWDVPHIPIIFFKLGLDLQGGSQLVYEADLQGIGKKERSEAMQGLRDIIERRINLFGIGEPIVRVEEKNEKKRLVVELPGIKNAQAIEMIGKTPYLEFREEKTKEEMEQILERQKNGEEITEDFYFKSTNLTGQYLKKAQLDFGQTVMEPQVALEFDVEGAKIFEELTSRNIDKRVAIYIDNVLISAPVVREAISGGKAQISGKFSVNEAKELVRNLNAGALPVPIKLISQNIVGPTLGKISLDKSLQVGLYGFLAVVLFMIIFYRLPGILASIALCIYIILVLSLFKFMSITLTLAGIAGFILSIGMAVDANILIFARMKEELKQDKDFNIALEEGFRRAWPSIRDSNFNTLIISAILFSFGAGFVKGFALTLSLGVLVSMFSAIFITHNFLRHFVGTRMEKIKWIWG</sequence>
<comment type="caution">
    <text evidence="13">The sequence shown here is derived from an EMBL/GenBank/DDBJ whole genome shotgun (WGS) entry which is preliminary data.</text>
</comment>
<dbReference type="InterPro" id="IPR048631">
    <property type="entry name" value="SecD_1st"/>
</dbReference>
<keyword evidence="4 9" id="KW-0812">Transmembrane</keyword>
<evidence type="ECO:0000259" key="11">
    <source>
        <dbReference type="Pfam" id="PF21760"/>
    </source>
</evidence>
<dbReference type="Gene3D" id="3.30.1360.200">
    <property type="match status" value="1"/>
</dbReference>
<dbReference type="FunFam" id="1.20.1640.10:FF:000004">
    <property type="entry name" value="Protein translocase subunit SecD"/>
    <property type="match status" value="1"/>
</dbReference>
<protein>
    <recommendedName>
        <fullName evidence="9">Protein translocase subunit SecD</fullName>
    </recommendedName>
</protein>
<accession>A0A2M7RNE9</accession>
<feature type="domain" description="Protein translocase subunit SecDF P1" evidence="11">
    <location>
        <begin position="90"/>
        <end position="149"/>
    </location>
</feature>
<feature type="transmembrane region" description="Helical" evidence="9">
    <location>
        <begin position="7"/>
        <end position="25"/>
    </location>
</feature>
<feature type="transmembrane region" description="Helical" evidence="9">
    <location>
        <begin position="420"/>
        <end position="440"/>
    </location>
</feature>
<dbReference type="NCBIfam" id="TIGR00916">
    <property type="entry name" value="2A0604s01"/>
    <property type="match status" value="1"/>
</dbReference>
<evidence type="ECO:0000256" key="6">
    <source>
        <dbReference type="ARBA" id="ARBA00022989"/>
    </source>
</evidence>
<dbReference type="Pfam" id="PF21760">
    <property type="entry name" value="SecD_1st"/>
    <property type="match status" value="1"/>
</dbReference>
<feature type="transmembrane region" description="Helical" evidence="9">
    <location>
        <begin position="396"/>
        <end position="414"/>
    </location>
</feature>
<dbReference type="Proteomes" id="UP000229371">
    <property type="component" value="Unassembled WGS sequence"/>
</dbReference>
<evidence type="ECO:0000256" key="8">
    <source>
        <dbReference type="ARBA" id="ARBA00023136"/>
    </source>
</evidence>
<feature type="transmembrane region" description="Helical" evidence="9">
    <location>
        <begin position="294"/>
        <end position="312"/>
    </location>
</feature>
<keyword evidence="6 9" id="KW-1133">Transmembrane helix</keyword>
<reference evidence="14" key="1">
    <citation type="submission" date="2017-09" db="EMBL/GenBank/DDBJ databases">
        <title>Depth-based differentiation of microbial function through sediment-hosted aquifers and enrichment of novel symbionts in the deep terrestrial subsurface.</title>
        <authorList>
            <person name="Probst A.J."/>
            <person name="Ladd B."/>
            <person name="Jarett J.K."/>
            <person name="Geller-Mcgrath D.E."/>
            <person name="Sieber C.M.K."/>
            <person name="Emerson J.B."/>
            <person name="Anantharaman K."/>
            <person name="Thomas B.C."/>
            <person name="Malmstrom R."/>
            <person name="Stieglmeier M."/>
            <person name="Klingl A."/>
            <person name="Woyke T."/>
            <person name="Ryan C.M."/>
            <person name="Banfield J.F."/>
        </authorList>
    </citation>
    <scope>NUCLEOTIDE SEQUENCE [LARGE SCALE GENOMIC DNA]</scope>
</reference>
<dbReference type="GO" id="GO:0015450">
    <property type="term" value="F:protein-transporting ATPase activity"/>
    <property type="evidence" value="ECO:0007669"/>
    <property type="project" value="InterPro"/>
</dbReference>
<keyword evidence="3 9" id="KW-1003">Cell membrane</keyword>
<dbReference type="Pfam" id="PF02355">
    <property type="entry name" value="SecD_SecF_C"/>
    <property type="match status" value="1"/>
</dbReference>
<evidence type="ECO:0000313" key="13">
    <source>
        <dbReference type="EMBL" id="PIZ00852.1"/>
    </source>
</evidence>
<name>A0A2M7RNE9_9BACT</name>
<feature type="transmembrane region" description="Helical" evidence="9">
    <location>
        <begin position="343"/>
        <end position="365"/>
    </location>
</feature>
<evidence type="ECO:0000256" key="5">
    <source>
        <dbReference type="ARBA" id="ARBA00022927"/>
    </source>
</evidence>
<dbReference type="PANTHER" id="PTHR30081">
    <property type="entry name" value="PROTEIN-EXPORT MEMBRANE PROTEIN SEC"/>
    <property type="match status" value="1"/>
</dbReference>
<feature type="domain" description="Protein export membrane protein SecD/SecF C-terminal" evidence="10">
    <location>
        <begin position="273"/>
        <end position="442"/>
    </location>
</feature>
<dbReference type="Gene3D" id="1.20.1640.10">
    <property type="entry name" value="Multidrug efflux transporter AcrB transmembrane domain"/>
    <property type="match status" value="1"/>
</dbReference>
<evidence type="ECO:0000256" key="3">
    <source>
        <dbReference type="ARBA" id="ARBA00022475"/>
    </source>
</evidence>
<comment type="similarity">
    <text evidence="9">Belongs to the SecD/SecF family. SecD subfamily.</text>
</comment>
<dbReference type="InterPro" id="IPR054384">
    <property type="entry name" value="SecDF_P1_head"/>
</dbReference>
<dbReference type="EMBL" id="PFMI01000036">
    <property type="protein sequence ID" value="PIZ00852.1"/>
    <property type="molecule type" value="Genomic_DNA"/>
</dbReference>
<dbReference type="Gene3D" id="3.30.70.3400">
    <property type="match status" value="1"/>
</dbReference>
<dbReference type="HAMAP" id="MF_01463_B">
    <property type="entry name" value="SecD_B"/>
    <property type="match status" value="1"/>
</dbReference>
<dbReference type="InterPro" id="IPR048634">
    <property type="entry name" value="SecD_SecF_C"/>
</dbReference>
<dbReference type="NCBIfam" id="TIGR01129">
    <property type="entry name" value="secD"/>
    <property type="match status" value="1"/>
</dbReference>
<dbReference type="GO" id="GO:0006605">
    <property type="term" value="P:protein targeting"/>
    <property type="evidence" value="ECO:0007669"/>
    <property type="project" value="UniProtKB-UniRule"/>
</dbReference>
<keyword evidence="2 9" id="KW-0813">Transport</keyword>
<dbReference type="AlphaFoldDB" id="A0A2M7RNE9"/>
<feature type="transmembrane region" description="Helical" evidence="9">
    <location>
        <begin position="317"/>
        <end position="337"/>
    </location>
</feature>
<comment type="subunit">
    <text evidence="9">Forms a complex with SecF. Part of the essential Sec protein translocation apparatus which comprises SecA, SecYEG and auxiliary proteins SecDF. Other proteins may also be involved.</text>
</comment>
<dbReference type="InterPro" id="IPR055344">
    <property type="entry name" value="SecD_SecF_C_bact"/>
</dbReference>
<evidence type="ECO:0000259" key="12">
    <source>
        <dbReference type="Pfam" id="PF22599"/>
    </source>
</evidence>
<feature type="domain" description="SecDF P1 head subdomain" evidence="12">
    <location>
        <begin position="171"/>
        <end position="271"/>
    </location>
</feature>
<proteinExistence type="inferred from homology"/>
<keyword evidence="7 9" id="KW-0811">Translocation</keyword>
<dbReference type="GO" id="GO:0065002">
    <property type="term" value="P:intracellular protein transmembrane transport"/>
    <property type="evidence" value="ECO:0007669"/>
    <property type="project" value="UniProtKB-UniRule"/>
</dbReference>
<evidence type="ECO:0000256" key="4">
    <source>
        <dbReference type="ARBA" id="ARBA00022692"/>
    </source>
</evidence>
<comment type="subcellular location">
    <subcellularLocation>
        <location evidence="1 9">Cell membrane</location>
        <topology evidence="1 9">Multi-pass membrane protein</topology>
    </subcellularLocation>
</comment>
<dbReference type="Pfam" id="PF22599">
    <property type="entry name" value="SecDF_P1_head"/>
    <property type="match status" value="1"/>
</dbReference>
<evidence type="ECO:0000313" key="14">
    <source>
        <dbReference type="Proteomes" id="UP000229371"/>
    </source>
</evidence>
<dbReference type="GO" id="GO:0005886">
    <property type="term" value="C:plasma membrane"/>
    <property type="evidence" value="ECO:0007669"/>
    <property type="project" value="UniProtKB-SubCell"/>
</dbReference>
<dbReference type="SUPFAM" id="SSF82866">
    <property type="entry name" value="Multidrug efflux transporter AcrB transmembrane domain"/>
    <property type="match status" value="1"/>
</dbReference>
<organism evidence="13 14">
    <name type="scientific">bacterium (Candidatus Gribaldobacteria) CG_4_10_14_0_8_um_filter_33_9</name>
    <dbReference type="NCBI Taxonomy" id="2014266"/>
    <lineage>
        <taxon>Bacteria</taxon>
        <taxon>Candidatus Gribaldobacteria</taxon>
    </lineage>
</organism>